<dbReference type="EMBL" id="JBHSQB010000007">
    <property type="protein sequence ID" value="MFC6097008.1"/>
    <property type="molecule type" value="Genomic_DNA"/>
</dbReference>
<proteinExistence type="predicted"/>
<organism evidence="1 2">
    <name type="scientific">Flavobacterium qiangtangense</name>
    <dbReference type="NCBI Taxonomy" id="1442595"/>
    <lineage>
        <taxon>Bacteria</taxon>
        <taxon>Pseudomonadati</taxon>
        <taxon>Bacteroidota</taxon>
        <taxon>Flavobacteriia</taxon>
        <taxon>Flavobacteriales</taxon>
        <taxon>Flavobacteriaceae</taxon>
        <taxon>Flavobacterium</taxon>
    </lineage>
</organism>
<dbReference type="SUPFAM" id="SSF49464">
    <property type="entry name" value="Carboxypeptidase regulatory domain-like"/>
    <property type="match status" value="1"/>
</dbReference>
<name>A0ABW1PPN1_9FLAO</name>
<keyword evidence="2" id="KW-1185">Reference proteome</keyword>
<gene>
    <name evidence="1" type="ORF">ACFPVY_10165</name>
</gene>
<reference evidence="2" key="1">
    <citation type="journal article" date="2019" name="Int. J. Syst. Evol. Microbiol.">
        <title>The Global Catalogue of Microorganisms (GCM) 10K type strain sequencing project: providing services to taxonomists for standard genome sequencing and annotation.</title>
        <authorList>
            <consortium name="The Broad Institute Genomics Platform"/>
            <consortium name="The Broad Institute Genome Sequencing Center for Infectious Disease"/>
            <person name="Wu L."/>
            <person name="Ma J."/>
        </authorList>
    </citation>
    <scope>NUCLEOTIDE SEQUENCE [LARGE SCALE GENOMIC DNA]</scope>
    <source>
        <strain evidence="2">CCUG 49679</strain>
    </source>
</reference>
<evidence type="ECO:0000313" key="2">
    <source>
        <dbReference type="Proteomes" id="UP001596287"/>
    </source>
</evidence>
<dbReference type="InterPro" id="IPR008969">
    <property type="entry name" value="CarboxyPept-like_regulatory"/>
</dbReference>
<dbReference type="Proteomes" id="UP001596287">
    <property type="component" value="Unassembled WGS sequence"/>
</dbReference>
<evidence type="ECO:0008006" key="3">
    <source>
        <dbReference type="Google" id="ProtNLM"/>
    </source>
</evidence>
<sequence length="246" mass="27985">MLFLMVLFTSFSMVSQDIHRKNLNGKVSAPSQSLEGIYVLNLTSKKETVTKEGGYFTISSKVGDSLMFSSIQFKGKIVSIEEQDLNEDLFQVKLETMINQLDEVMVVKYKSLNAYDLGIIPRPAKVYTPAERKLRTATGVDAQVGLNSSFTLDPLFNLLSGRSAMLEKEVQIEKKERWIDQIENIYSEDYIVKKLKIPAEHIKGFQYFAVENIRFTNAIGAKDKSMARFLLGELAKKYNQILEDEK</sequence>
<accession>A0ABW1PPN1</accession>
<comment type="caution">
    <text evidence="1">The sequence shown here is derived from an EMBL/GenBank/DDBJ whole genome shotgun (WGS) entry which is preliminary data.</text>
</comment>
<protein>
    <recommendedName>
        <fullName evidence="3">Carboxypeptidase-like protein</fullName>
    </recommendedName>
</protein>
<dbReference type="RefSeq" id="WP_379791886.1">
    <property type="nucleotide sequence ID" value="NZ_JBHSQB010000007.1"/>
</dbReference>
<evidence type="ECO:0000313" key="1">
    <source>
        <dbReference type="EMBL" id="MFC6097008.1"/>
    </source>
</evidence>